<dbReference type="Proteomes" id="UP000654471">
    <property type="component" value="Unassembled WGS sequence"/>
</dbReference>
<dbReference type="EMBL" id="BMRP01000002">
    <property type="protein sequence ID" value="GGU46948.1"/>
    <property type="molecule type" value="Genomic_DNA"/>
</dbReference>
<protein>
    <submittedName>
        <fullName evidence="2">Uncharacterized protein</fullName>
    </submittedName>
</protein>
<gene>
    <name evidence="2" type="ORF">GCM10010211_08320</name>
</gene>
<accession>A0ABQ2US35</accession>
<keyword evidence="3" id="KW-1185">Reference proteome</keyword>
<feature type="compositionally biased region" description="Polar residues" evidence="1">
    <location>
        <begin position="88"/>
        <end position="99"/>
    </location>
</feature>
<evidence type="ECO:0000313" key="2">
    <source>
        <dbReference type="EMBL" id="GGU46948.1"/>
    </source>
</evidence>
<sequence>MEGKAQGAQYGGEGVVGPGFFSHGLFRLSAGPAPGINQKVERRHPKVEAGPHLSMAANHSSARCPAPRRRATVGTSRRAAGPAPWTRGWQSLCSSPGET</sequence>
<evidence type="ECO:0000313" key="3">
    <source>
        <dbReference type="Proteomes" id="UP000654471"/>
    </source>
</evidence>
<proteinExistence type="predicted"/>
<feature type="region of interest" description="Disordered" evidence="1">
    <location>
        <begin position="48"/>
        <end position="99"/>
    </location>
</feature>
<name>A0ABQ2US35_9ACTN</name>
<reference evidence="3" key="1">
    <citation type="journal article" date="2019" name="Int. J. Syst. Evol. Microbiol.">
        <title>The Global Catalogue of Microorganisms (GCM) 10K type strain sequencing project: providing services to taxonomists for standard genome sequencing and annotation.</title>
        <authorList>
            <consortium name="The Broad Institute Genomics Platform"/>
            <consortium name="The Broad Institute Genome Sequencing Center for Infectious Disease"/>
            <person name="Wu L."/>
            <person name="Ma J."/>
        </authorList>
    </citation>
    <scope>NUCLEOTIDE SEQUENCE [LARGE SCALE GENOMIC DNA]</scope>
    <source>
        <strain evidence="3">JCM 3399</strain>
    </source>
</reference>
<comment type="caution">
    <text evidence="2">The sequence shown here is derived from an EMBL/GenBank/DDBJ whole genome shotgun (WGS) entry which is preliminary data.</text>
</comment>
<organism evidence="2 3">
    <name type="scientific">Streptomyces albospinus</name>
    <dbReference type="NCBI Taxonomy" id="285515"/>
    <lineage>
        <taxon>Bacteria</taxon>
        <taxon>Bacillati</taxon>
        <taxon>Actinomycetota</taxon>
        <taxon>Actinomycetes</taxon>
        <taxon>Kitasatosporales</taxon>
        <taxon>Streptomycetaceae</taxon>
        <taxon>Streptomyces</taxon>
    </lineage>
</organism>
<evidence type="ECO:0000256" key="1">
    <source>
        <dbReference type="SAM" id="MobiDB-lite"/>
    </source>
</evidence>